<dbReference type="EMBL" id="KN846972">
    <property type="protein sequence ID" value="KIW79910.1"/>
    <property type="molecule type" value="Genomic_DNA"/>
</dbReference>
<evidence type="ECO:0000313" key="3">
    <source>
        <dbReference type="EMBL" id="KIW79910.1"/>
    </source>
</evidence>
<feature type="region of interest" description="Disordered" evidence="1">
    <location>
        <begin position="393"/>
        <end position="432"/>
    </location>
</feature>
<keyword evidence="2" id="KW-0472">Membrane</keyword>
<feature type="compositionally biased region" description="Low complexity" evidence="1">
    <location>
        <begin position="413"/>
        <end position="431"/>
    </location>
</feature>
<keyword evidence="2" id="KW-1133">Transmembrane helix</keyword>
<name>A0A0D2GMY9_9EURO</name>
<feature type="transmembrane region" description="Helical" evidence="2">
    <location>
        <begin position="294"/>
        <end position="314"/>
    </location>
</feature>
<protein>
    <submittedName>
        <fullName evidence="3">Uncharacterized protein</fullName>
    </submittedName>
</protein>
<dbReference type="RefSeq" id="XP_013283718.1">
    <property type="nucleotide sequence ID" value="XM_013428264.1"/>
</dbReference>
<keyword evidence="2" id="KW-0812">Transmembrane</keyword>
<feature type="region of interest" description="Disordered" evidence="1">
    <location>
        <begin position="469"/>
        <end position="577"/>
    </location>
</feature>
<feature type="transmembrane region" description="Helical" evidence="2">
    <location>
        <begin position="199"/>
        <end position="229"/>
    </location>
</feature>
<gene>
    <name evidence="3" type="ORF">Z517_06525</name>
</gene>
<dbReference type="GeneID" id="25306015"/>
<organism evidence="3 4">
    <name type="scientific">Fonsecaea pedrosoi CBS 271.37</name>
    <dbReference type="NCBI Taxonomy" id="1442368"/>
    <lineage>
        <taxon>Eukaryota</taxon>
        <taxon>Fungi</taxon>
        <taxon>Dikarya</taxon>
        <taxon>Ascomycota</taxon>
        <taxon>Pezizomycotina</taxon>
        <taxon>Eurotiomycetes</taxon>
        <taxon>Chaetothyriomycetidae</taxon>
        <taxon>Chaetothyriales</taxon>
        <taxon>Herpotrichiellaceae</taxon>
        <taxon>Fonsecaea</taxon>
    </lineage>
</organism>
<feature type="compositionally biased region" description="Low complexity" evidence="1">
    <location>
        <begin position="393"/>
        <end position="405"/>
    </location>
</feature>
<evidence type="ECO:0000313" key="4">
    <source>
        <dbReference type="Proteomes" id="UP000053029"/>
    </source>
</evidence>
<feature type="compositionally biased region" description="Polar residues" evidence="1">
    <location>
        <begin position="539"/>
        <end position="553"/>
    </location>
</feature>
<dbReference type="Proteomes" id="UP000053029">
    <property type="component" value="Unassembled WGS sequence"/>
</dbReference>
<reference evidence="3 4" key="1">
    <citation type="submission" date="2015-01" db="EMBL/GenBank/DDBJ databases">
        <title>The Genome Sequence of Fonsecaea pedrosoi CBS 271.37.</title>
        <authorList>
            <consortium name="The Broad Institute Genomics Platform"/>
            <person name="Cuomo C."/>
            <person name="de Hoog S."/>
            <person name="Gorbushina A."/>
            <person name="Stielow B."/>
            <person name="Teixiera M."/>
            <person name="Abouelleil A."/>
            <person name="Chapman S.B."/>
            <person name="Priest M."/>
            <person name="Young S.K."/>
            <person name="Wortman J."/>
            <person name="Nusbaum C."/>
            <person name="Birren B."/>
        </authorList>
    </citation>
    <scope>NUCLEOTIDE SEQUENCE [LARGE SCALE GENOMIC DNA]</scope>
    <source>
        <strain evidence="3 4">CBS 271.37</strain>
    </source>
</reference>
<evidence type="ECO:0000256" key="1">
    <source>
        <dbReference type="SAM" id="MobiDB-lite"/>
    </source>
</evidence>
<dbReference type="HOGENOM" id="CLU_428257_0_0_1"/>
<dbReference type="AlphaFoldDB" id="A0A0D2GMY9"/>
<evidence type="ECO:0000256" key="2">
    <source>
        <dbReference type="SAM" id="Phobius"/>
    </source>
</evidence>
<accession>A0A0D2GMY9</accession>
<dbReference type="OrthoDB" id="3527261at2759"/>
<keyword evidence="4" id="KW-1185">Reference proteome</keyword>
<sequence length="640" mass="69217">MSTIGNASYITLPALPHIITEWSALVPLIVHLASSHDEFQVIGDACLRGKICLDLMPKLGQLKGVARLLLLGSAVLDQTSSAGVAGSTTVWDVSWGSVFQCANGAARELLTAHAFRGKTEIIDVETTAPEQTGNGGGHQPQPQVDGKPPTKTSMPKNVAFCRPQVLHLVELRFNKASAGSKRTATSSLLERLCTVSGHVLVTALAGLLALCGAYGTCALLLLSCINALINHRLPFHRPPGYLDNNETYDAACMLVAPHDNASTWHLYRGDRAIIDRLLNKPMLAITTERSCRWLFWYFQLTHYLQLLAMTYVAAQKGWDGLLLLVFMVISRLARSEAAAFMMPWSARARGAAATWLQENNIDVQTNTFRMAGRTQMIGAIDLINSMDQNKHASLSSSPLLSTPSSSPCPPGQHSDTGSPGHSTSSSTGSHTFNFRKRSLRANWMDSIIAHSPRREQWLERLSSTMMAQMQQLSHSSLEPDVPASSVTDENRPVNIPTLDANLVQQVSNPSPKRADTEQPSADDNKLPVTADRPSCEPASMSTQTNKAQEQLGASISGAEAPSVNADDVDKSSLPKARGNAVSDIGISSSLNPRDVRWVDQNTLWAWETARCIIQSCAAASSVTPTSSQRLRSARITAVQA</sequence>
<dbReference type="VEuPathDB" id="FungiDB:Z517_06525"/>
<feature type="region of interest" description="Disordered" evidence="1">
    <location>
        <begin position="128"/>
        <end position="153"/>
    </location>
</feature>
<proteinExistence type="predicted"/>